<proteinExistence type="predicted"/>
<keyword evidence="2" id="KW-1185">Reference proteome</keyword>
<gene>
    <name evidence="1" type="ORF">GCM10023224_26730</name>
</gene>
<accession>A0ABP9GHQ4</accession>
<protein>
    <submittedName>
        <fullName evidence="1">Uncharacterized protein</fullName>
    </submittedName>
</protein>
<evidence type="ECO:0000313" key="2">
    <source>
        <dbReference type="Proteomes" id="UP001499993"/>
    </source>
</evidence>
<organism evidence="1 2">
    <name type="scientific">Streptomonospora halophila</name>
    <dbReference type="NCBI Taxonomy" id="427369"/>
    <lineage>
        <taxon>Bacteria</taxon>
        <taxon>Bacillati</taxon>
        <taxon>Actinomycetota</taxon>
        <taxon>Actinomycetes</taxon>
        <taxon>Streptosporangiales</taxon>
        <taxon>Nocardiopsidaceae</taxon>
        <taxon>Streptomonospora</taxon>
    </lineage>
</organism>
<comment type="caution">
    <text evidence="1">The sequence shown here is derived from an EMBL/GenBank/DDBJ whole genome shotgun (WGS) entry which is preliminary data.</text>
</comment>
<dbReference type="Proteomes" id="UP001499993">
    <property type="component" value="Unassembled WGS sequence"/>
</dbReference>
<dbReference type="EMBL" id="BAABIK010000013">
    <property type="protein sequence ID" value="GAA4942845.1"/>
    <property type="molecule type" value="Genomic_DNA"/>
</dbReference>
<reference evidence="2" key="1">
    <citation type="journal article" date="2019" name="Int. J. Syst. Evol. Microbiol.">
        <title>The Global Catalogue of Microorganisms (GCM) 10K type strain sequencing project: providing services to taxonomists for standard genome sequencing and annotation.</title>
        <authorList>
            <consortium name="The Broad Institute Genomics Platform"/>
            <consortium name="The Broad Institute Genome Sequencing Center for Infectious Disease"/>
            <person name="Wu L."/>
            <person name="Ma J."/>
        </authorList>
    </citation>
    <scope>NUCLEOTIDE SEQUENCE [LARGE SCALE GENOMIC DNA]</scope>
    <source>
        <strain evidence="2">JCM 18123</strain>
    </source>
</reference>
<name>A0ABP9GHQ4_9ACTN</name>
<evidence type="ECO:0000313" key="1">
    <source>
        <dbReference type="EMBL" id="GAA4942845.1"/>
    </source>
</evidence>
<sequence length="82" mass="9637">MRNFIARYYPRQRPRRIVSRQRPYVPIPFTPDPLAYAVPARAAMVRPYVLYVERQRDRARGDRTRLGVAVLLDIAQREAVLA</sequence>